<evidence type="ECO:0000313" key="2">
    <source>
        <dbReference type="EMBL" id="CAE6781859.1"/>
    </source>
</evidence>
<dbReference type="EMBL" id="CAJNBH010000012">
    <property type="protein sequence ID" value="CAE6781859.1"/>
    <property type="molecule type" value="Genomic_DNA"/>
</dbReference>
<protein>
    <submittedName>
        <fullName evidence="2">Uncharacterized protein</fullName>
    </submittedName>
</protein>
<comment type="caution">
    <text evidence="2">The sequence shown here is derived from an EMBL/GenBank/DDBJ whole genome shotgun (WGS) entry which is preliminary data.</text>
</comment>
<name>A0ABN7M2K9_9BURK</name>
<sequence>MQIQAAHTLEQRNIGMTSKRNKSRLAGELNRFVQQYARKTLASEPNDRQYDRKLEKKMKQLSPSELSELLSEDEQASDQAEPDND</sequence>
<reference evidence="2 3" key="1">
    <citation type="submission" date="2021-02" db="EMBL/GenBank/DDBJ databases">
        <authorList>
            <person name="Vanwijnsberghe S."/>
        </authorList>
    </citation>
    <scope>NUCLEOTIDE SEQUENCE [LARGE SCALE GENOMIC DNA]</scope>
    <source>
        <strain evidence="2 3">R-69776</strain>
    </source>
</reference>
<proteinExistence type="predicted"/>
<dbReference type="Proteomes" id="UP000673821">
    <property type="component" value="Unassembled WGS sequence"/>
</dbReference>
<accession>A0ABN7M2K9</accession>
<gene>
    <name evidence="2" type="ORF">R69776_04350</name>
</gene>
<evidence type="ECO:0000256" key="1">
    <source>
        <dbReference type="SAM" id="MobiDB-lite"/>
    </source>
</evidence>
<feature type="region of interest" description="Disordered" evidence="1">
    <location>
        <begin position="57"/>
        <end position="85"/>
    </location>
</feature>
<feature type="compositionally biased region" description="Acidic residues" evidence="1">
    <location>
        <begin position="70"/>
        <end position="85"/>
    </location>
</feature>
<evidence type="ECO:0000313" key="3">
    <source>
        <dbReference type="Proteomes" id="UP000673821"/>
    </source>
</evidence>
<feature type="region of interest" description="Disordered" evidence="1">
    <location>
        <begin position="1"/>
        <end position="26"/>
    </location>
</feature>
<keyword evidence="3" id="KW-1185">Reference proteome</keyword>
<organism evidence="2 3">
    <name type="scientific">Paraburkholderia nemoris</name>
    <dbReference type="NCBI Taxonomy" id="2793076"/>
    <lineage>
        <taxon>Bacteria</taxon>
        <taxon>Pseudomonadati</taxon>
        <taxon>Pseudomonadota</taxon>
        <taxon>Betaproteobacteria</taxon>
        <taxon>Burkholderiales</taxon>
        <taxon>Burkholderiaceae</taxon>
        <taxon>Paraburkholderia</taxon>
    </lineage>
</organism>